<dbReference type="EMBL" id="CM023471">
    <property type="protein sequence ID" value="KAH7965086.1"/>
    <property type="molecule type" value="Genomic_DNA"/>
</dbReference>
<evidence type="ECO:0000313" key="2">
    <source>
        <dbReference type="Proteomes" id="UP000821865"/>
    </source>
</evidence>
<proteinExistence type="predicted"/>
<organism evidence="1 2">
    <name type="scientific">Dermacentor silvarum</name>
    <name type="common">Tick</name>
    <dbReference type="NCBI Taxonomy" id="543639"/>
    <lineage>
        <taxon>Eukaryota</taxon>
        <taxon>Metazoa</taxon>
        <taxon>Ecdysozoa</taxon>
        <taxon>Arthropoda</taxon>
        <taxon>Chelicerata</taxon>
        <taxon>Arachnida</taxon>
        <taxon>Acari</taxon>
        <taxon>Parasitiformes</taxon>
        <taxon>Ixodida</taxon>
        <taxon>Ixodoidea</taxon>
        <taxon>Ixodidae</taxon>
        <taxon>Rhipicephalinae</taxon>
        <taxon>Dermacentor</taxon>
    </lineage>
</organism>
<comment type="caution">
    <text evidence="1">The sequence shown here is derived from an EMBL/GenBank/DDBJ whole genome shotgun (WGS) entry which is preliminary data.</text>
</comment>
<accession>A0ACB8DB12</accession>
<protein>
    <submittedName>
        <fullName evidence="1">Uncharacterized protein</fullName>
    </submittedName>
</protein>
<dbReference type="Proteomes" id="UP000821865">
    <property type="component" value="Chromosome 2"/>
</dbReference>
<name>A0ACB8DB12_DERSI</name>
<evidence type="ECO:0000313" key="1">
    <source>
        <dbReference type="EMBL" id="KAH7965086.1"/>
    </source>
</evidence>
<keyword evidence="2" id="KW-1185">Reference proteome</keyword>
<sequence length="174" mass="18845">MPAGLPPLNLGSDAARQQGTVRSCSRGDPPPNHTDFSTQNLLDWCGRLRKDLRSTPNYGRLHPHSNTASTCTHNAYVGRATTGKAAVAIGGLTVHAAFKLSMRADGGLRDGDLNSFRTAFTNVKCVIVGECSMMSSDTLARVDDRLRQVTGNYNDPFGGLDFIMCGDLRQRHHT</sequence>
<gene>
    <name evidence="1" type="ORF">HPB49_003300</name>
</gene>
<reference evidence="1" key="1">
    <citation type="submission" date="2020-05" db="EMBL/GenBank/DDBJ databases">
        <title>Large-scale comparative analyses of tick genomes elucidate their genetic diversity and vector capacities.</title>
        <authorList>
            <person name="Jia N."/>
            <person name="Wang J."/>
            <person name="Shi W."/>
            <person name="Du L."/>
            <person name="Sun Y."/>
            <person name="Zhan W."/>
            <person name="Jiang J."/>
            <person name="Wang Q."/>
            <person name="Zhang B."/>
            <person name="Ji P."/>
            <person name="Sakyi L.B."/>
            <person name="Cui X."/>
            <person name="Yuan T."/>
            <person name="Jiang B."/>
            <person name="Yang W."/>
            <person name="Lam T.T.-Y."/>
            <person name="Chang Q."/>
            <person name="Ding S."/>
            <person name="Wang X."/>
            <person name="Zhu J."/>
            <person name="Ruan X."/>
            <person name="Zhao L."/>
            <person name="Wei J."/>
            <person name="Que T."/>
            <person name="Du C."/>
            <person name="Cheng J."/>
            <person name="Dai P."/>
            <person name="Han X."/>
            <person name="Huang E."/>
            <person name="Gao Y."/>
            <person name="Liu J."/>
            <person name="Shao H."/>
            <person name="Ye R."/>
            <person name="Li L."/>
            <person name="Wei W."/>
            <person name="Wang X."/>
            <person name="Wang C."/>
            <person name="Yang T."/>
            <person name="Huo Q."/>
            <person name="Li W."/>
            <person name="Guo W."/>
            <person name="Chen H."/>
            <person name="Zhou L."/>
            <person name="Ni X."/>
            <person name="Tian J."/>
            <person name="Zhou Y."/>
            <person name="Sheng Y."/>
            <person name="Liu T."/>
            <person name="Pan Y."/>
            <person name="Xia L."/>
            <person name="Li J."/>
            <person name="Zhao F."/>
            <person name="Cao W."/>
        </authorList>
    </citation>
    <scope>NUCLEOTIDE SEQUENCE</scope>
    <source>
        <strain evidence="1">Dsil-2018</strain>
    </source>
</reference>